<geneLocation type="plasmid" evidence="2 3">
    <name>unnamed</name>
</geneLocation>
<dbReference type="KEGG" id="liu:OU989_22990"/>
<gene>
    <name evidence="2" type="ORF">OU989_22990</name>
</gene>
<reference evidence="2" key="1">
    <citation type="submission" date="2022-11" db="EMBL/GenBank/DDBJ databases">
        <title>Lysinibacillus irui.</title>
        <authorList>
            <person name="Akintayo S.O."/>
        </authorList>
    </citation>
    <scope>NUCLEOTIDE SEQUENCE</scope>
    <source>
        <strain evidence="2">IRB4-01</strain>
        <plasmid evidence="2">unnamed</plasmid>
    </source>
</reference>
<keyword evidence="2" id="KW-0614">Plasmid</keyword>
<name>A0AAJ5UYF9_9BACI</name>
<keyword evidence="1" id="KW-0472">Membrane</keyword>
<keyword evidence="1" id="KW-1133">Transmembrane helix</keyword>
<feature type="transmembrane region" description="Helical" evidence="1">
    <location>
        <begin position="6"/>
        <end position="31"/>
    </location>
</feature>
<dbReference type="EMBL" id="CP113528">
    <property type="protein sequence ID" value="WDV09387.1"/>
    <property type="molecule type" value="Genomic_DNA"/>
</dbReference>
<evidence type="ECO:0000256" key="1">
    <source>
        <dbReference type="SAM" id="Phobius"/>
    </source>
</evidence>
<accession>A0AAJ5UYF9</accession>
<dbReference type="RefSeq" id="WP_274797597.1">
    <property type="nucleotide sequence ID" value="NZ_CP113528.1"/>
</dbReference>
<dbReference type="AlphaFoldDB" id="A0AAJ5UYF9"/>
<proteinExistence type="predicted"/>
<protein>
    <submittedName>
        <fullName evidence="2">Uncharacterized protein</fullName>
    </submittedName>
</protein>
<organism evidence="2 3">
    <name type="scientific">Lysinibacillus irui</name>
    <dbReference type="NCBI Taxonomy" id="2998077"/>
    <lineage>
        <taxon>Bacteria</taxon>
        <taxon>Bacillati</taxon>
        <taxon>Bacillota</taxon>
        <taxon>Bacilli</taxon>
        <taxon>Bacillales</taxon>
        <taxon>Bacillaceae</taxon>
        <taxon>Lysinibacillus</taxon>
    </lineage>
</organism>
<evidence type="ECO:0000313" key="3">
    <source>
        <dbReference type="Proteomes" id="UP001219585"/>
    </source>
</evidence>
<keyword evidence="1" id="KW-0812">Transmembrane</keyword>
<sequence length="215" mass="25114">MELVELFIDLFLFAVLPIITLSLFASGFMIIGVSRGHSPSPSIEVLPKINKQVIKQLPEWKHFEKVNINLRESLKNWDKKTIEEKCPEISSIIAFNYKTYTESIAYLNEFGVSKEVSFIFLQNDQLLQRLVEDLKKQPKGESRVLMHLHIKMAKELATINKQLEGAMENHMNSLDKNYLNEEKISKQDYQRIIESRKNLDLTSKSDYDPFYKEEN</sequence>
<evidence type="ECO:0000313" key="2">
    <source>
        <dbReference type="EMBL" id="WDV09387.1"/>
    </source>
</evidence>
<dbReference type="Proteomes" id="UP001219585">
    <property type="component" value="Plasmid unnamed"/>
</dbReference>